<evidence type="ECO:0000256" key="6">
    <source>
        <dbReference type="ARBA" id="ARBA00023136"/>
    </source>
</evidence>
<feature type="transmembrane region" description="Helical" evidence="10">
    <location>
        <begin position="128"/>
        <end position="148"/>
    </location>
</feature>
<feature type="transmembrane region" description="Helical" evidence="10">
    <location>
        <begin position="160"/>
        <end position="179"/>
    </location>
</feature>
<feature type="transmembrane region" description="Helical" evidence="10">
    <location>
        <begin position="421"/>
        <end position="444"/>
    </location>
</feature>
<dbReference type="GO" id="GO:0005536">
    <property type="term" value="F:D-glucose binding"/>
    <property type="evidence" value="ECO:0007669"/>
    <property type="project" value="UniProtKB-ARBA"/>
</dbReference>
<name>A0A9P5CK83_CRYP1</name>
<feature type="transmembrane region" description="Helical" evidence="10">
    <location>
        <begin position="102"/>
        <end position="122"/>
    </location>
</feature>
<keyword evidence="3 8" id="KW-0813">Transport</keyword>
<feature type="transmembrane region" description="Helical" evidence="10">
    <location>
        <begin position="191"/>
        <end position="213"/>
    </location>
</feature>
<dbReference type="GO" id="GO:0005886">
    <property type="term" value="C:plasma membrane"/>
    <property type="evidence" value="ECO:0007669"/>
    <property type="project" value="UniProtKB-ARBA"/>
</dbReference>
<dbReference type="RefSeq" id="XP_040771886.1">
    <property type="nucleotide sequence ID" value="XM_040922380.1"/>
</dbReference>
<dbReference type="OrthoDB" id="5141738at2759"/>
<protein>
    <submittedName>
        <fullName evidence="12">General substrate transporter</fullName>
    </submittedName>
</protein>
<dbReference type="SUPFAM" id="SSF103473">
    <property type="entry name" value="MFS general substrate transporter"/>
    <property type="match status" value="1"/>
</dbReference>
<keyword evidence="5 10" id="KW-1133">Transmembrane helix</keyword>
<accession>A0A9P5CK83</accession>
<keyword evidence="13" id="KW-1185">Reference proteome</keyword>
<dbReference type="CDD" id="cd17356">
    <property type="entry name" value="MFS_HXT"/>
    <property type="match status" value="1"/>
</dbReference>
<organism evidence="12 13">
    <name type="scientific">Cryphonectria parasitica (strain ATCC 38755 / EP155)</name>
    <dbReference type="NCBI Taxonomy" id="660469"/>
    <lineage>
        <taxon>Eukaryota</taxon>
        <taxon>Fungi</taxon>
        <taxon>Dikarya</taxon>
        <taxon>Ascomycota</taxon>
        <taxon>Pezizomycotina</taxon>
        <taxon>Sordariomycetes</taxon>
        <taxon>Sordariomycetidae</taxon>
        <taxon>Diaporthales</taxon>
        <taxon>Cryphonectriaceae</taxon>
        <taxon>Cryphonectria-Endothia species complex</taxon>
        <taxon>Cryphonectria</taxon>
    </lineage>
</organism>
<keyword evidence="7" id="KW-0325">Glycoprotein</keyword>
<evidence type="ECO:0000256" key="8">
    <source>
        <dbReference type="RuleBase" id="RU003346"/>
    </source>
</evidence>
<comment type="similarity">
    <text evidence="2 8">Belongs to the major facilitator superfamily. Sugar transporter (TC 2.A.1.1) family.</text>
</comment>
<comment type="caution">
    <text evidence="12">The sequence shown here is derived from an EMBL/GenBank/DDBJ whole genome shotgun (WGS) entry which is preliminary data.</text>
</comment>
<dbReference type="InterPro" id="IPR036259">
    <property type="entry name" value="MFS_trans_sf"/>
</dbReference>
<evidence type="ECO:0000256" key="3">
    <source>
        <dbReference type="ARBA" id="ARBA00022448"/>
    </source>
</evidence>
<evidence type="ECO:0000313" key="13">
    <source>
        <dbReference type="Proteomes" id="UP000803844"/>
    </source>
</evidence>
<evidence type="ECO:0000256" key="4">
    <source>
        <dbReference type="ARBA" id="ARBA00022692"/>
    </source>
</evidence>
<dbReference type="FunFam" id="1.20.1250.20:FF:000115">
    <property type="entry name" value="High-affinity glucose transporter"/>
    <property type="match status" value="1"/>
</dbReference>
<sequence length="539" mass="58485">MAGVRKLSITRPEEAGKAWPAIAIGSFVAFGGVLFGYDTGTISGILAMPYFDRLFSTGYKNADGNPSISPSQQSAIVSILSAGTFFGALASSFLADSIGRRLALIASTLVFTLGVIFQTAAVALPLFLAGRFFAGFGVGLISALIPLYQSETAPKWIRGAIVGAYQFAITIGLLLAAVVDNATAKRQDTGSYRIPIAVQFAWAIILIGGMLILPESPRYLIKRGRQDQAAKALGRIRRIPADHPAIQAELDEIRANHEYEVSLGKASYIDCFRGNMLKRQLTGMGLQALQQLTGINFIFYYGTQYFINSGISDGFIIQVITSVINVVSTIPGLYAVDKFGRRPLLFWGAIGMCISQFLVAMLGTLTTGQDSAGKIIVYNVAAQKAGIAFVCIYIFFFASTWGPLAWVVTGEIFPLKNRARGLAMTTATNWLLNWAIAYATPYLVNYGPGYANLQSKIFFIWFGCCFFCIAFVYFFIYETKGLSLEQVDELYADMHGLTAAKNSKHWQPSQTFQQRAEGGAFGGDKEKGLEHSEVAGDGS</sequence>
<gene>
    <name evidence="12" type="ORF">M406DRAFT_348330</name>
</gene>
<dbReference type="AlphaFoldDB" id="A0A9P5CK83"/>
<feature type="domain" description="Major facilitator superfamily (MFS) profile" evidence="11">
    <location>
        <begin position="24"/>
        <end position="480"/>
    </location>
</feature>
<evidence type="ECO:0000256" key="10">
    <source>
        <dbReference type="SAM" id="Phobius"/>
    </source>
</evidence>
<dbReference type="EMBL" id="MU032352">
    <property type="protein sequence ID" value="KAF3760907.1"/>
    <property type="molecule type" value="Genomic_DNA"/>
</dbReference>
<evidence type="ECO:0000256" key="1">
    <source>
        <dbReference type="ARBA" id="ARBA00004141"/>
    </source>
</evidence>
<evidence type="ECO:0000256" key="7">
    <source>
        <dbReference type="ARBA" id="ARBA00023180"/>
    </source>
</evidence>
<evidence type="ECO:0000256" key="9">
    <source>
        <dbReference type="SAM" id="MobiDB-lite"/>
    </source>
</evidence>
<dbReference type="InterPro" id="IPR050360">
    <property type="entry name" value="MFS_Sugar_Transporters"/>
</dbReference>
<dbReference type="NCBIfam" id="TIGR00879">
    <property type="entry name" value="SP"/>
    <property type="match status" value="1"/>
</dbReference>
<dbReference type="GO" id="GO:0010255">
    <property type="term" value="P:glucose mediated signaling pathway"/>
    <property type="evidence" value="ECO:0007669"/>
    <property type="project" value="UniProtKB-ARBA"/>
</dbReference>
<dbReference type="PRINTS" id="PR00171">
    <property type="entry name" value="SUGRTRNSPORT"/>
</dbReference>
<dbReference type="PROSITE" id="PS00216">
    <property type="entry name" value="SUGAR_TRANSPORT_1"/>
    <property type="match status" value="2"/>
</dbReference>
<reference evidence="12" key="1">
    <citation type="journal article" date="2020" name="Phytopathology">
        <title>Genome sequence of the chestnut blight fungus Cryphonectria parasitica EP155: A fundamental resource for an archetypical invasive plant pathogen.</title>
        <authorList>
            <person name="Crouch J.A."/>
            <person name="Dawe A."/>
            <person name="Aerts A."/>
            <person name="Barry K."/>
            <person name="Churchill A.C.L."/>
            <person name="Grimwood J."/>
            <person name="Hillman B."/>
            <person name="Milgroom M.G."/>
            <person name="Pangilinan J."/>
            <person name="Smith M."/>
            <person name="Salamov A."/>
            <person name="Schmutz J."/>
            <person name="Yadav J."/>
            <person name="Grigoriev I.V."/>
            <person name="Nuss D."/>
        </authorList>
    </citation>
    <scope>NUCLEOTIDE SEQUENCE</scope>
    <source>
        <strain evidence="12">EP155</strain>
    </source>
</reference>
<feature type="transmembrane region" description="Helical" evidence="10">
    <location>
        <begin position="315"/>
        <end position="337"/>
    </location>
</feature>
<feature type="transmembrane region" description="Helical" evidence="10">
    <location>
        <begin position="281"/>
        <end position="303"/>
    </location>
</feature>
<dbReference type="InterPro" id="IPR020846">
    <property type="entry name" value="MFS_dom"/>
</dbReference>
<dbReference type="PROSITE" id="PS00217">
    <property type="entry name" value="SUGAR_TRANSPORT_2"/>
    <property type="match status" value="1"/>
</dbReference>
<dbReference type="PANTHER" id="PTHR48022:SF17">
    <property type="entry name" value="HEXOSE TRANSPORTER"/>
    <property type="match status" value="1"/>
</dbReference>
<feature type="transmembrane region" description="Helical" evidence="10">
    <location>
        <begin position="21"/>
        <end position="51"/>
    </location>
</feature>
<dbReference type="GeneID" id="63839509"/>
<feature type="region of interest" description="Disordered" evidence="9">
    <location>
        <begin position="517"/>
        <end position="539"/>
    </location>
</feature>
<feature type="compositionally biased region" description="Basic and acidic residues" evidence="9">
    <location>
        <begin position="523"/>
        <end position="539"/>
    </location>
</feature>
<keyword evidence="4 10" id="KW-0812">Transmembrane</keyword>
<feature type="transmembrane region" description="Helical" evidence="10">
    <location>
        <begin position="385"/>
        <end position="409"/>
    </location>
</feature>
<dbReference type="Gene3D" id="1.20.1250.20">
    <property type="entry name" value="MFS general substrate transporter like domains"/>
    <property type="match status" value="1"/>
</dbReference>
<proteinExistence type="inferred from homology"/>
<dbReference type="InterPro" id="IPR003663">
    <property type="entry name" value="Sugar/inositol_transpt"/>
</dbReference>
<evidence type="ECO:0000259" key="11">
    <source>
        <dbReference type="PROSITE" id="PS50850"/>
    </source>
</evidence>
<feature type="transmembrane region" description="Helical" evidence="10">
    <location>
        <begin position="75"/>
        <end position="95"/>
    </location>
</feature>
<dbReference type="PANTHER" id="PTHR48022">
    <property type="entry name" value="PLASTIDIC GLUCOSE TRANSPORTER 4"/>
    <property type="match status" value="1"/>
</dbReference>
<feature type="transmembrane region" description="Helical" evidence="10">
    <location>
        <begin position="456"/>
        <end position="476"/>
    </location>
</feature>
<keyword evidence="6 10" id="KW-0472">Membrane</keyword>
<dbReference type="PROSITE" id="PS50850">
    <property type="entry name" value="MFS"/>
    <property type="match status" value="1"/>
</dbReference>
<dbReference type="GO" id="GO:0005351">
    <property type="term" value="F:carbohydrate:proton symporter activity"/>
    <property type="evidence" value="ECO:0007669"/>
    <property type="project" value="TreeGrafter"/>
</dbReference>
<evidence type="ECO:0000256" key="5">
    <source>
        <dbReference type="ARBA" id="ARBA00022989"/>
    </source>
</evidence>
<dbReference type="Pfam" id="PF00083">
    <property type="entry name" value="Sugar_tr"/>
    <property type="match status" value="1"/>
</dbReference>
<evidence type="ECO:0000256" key="2">
    <source>
        <dbReference type="ARBA" id="ARBA00010992"/>
    </source>
</evidence>
<dbReference type="InterPro" id="IPR005829">
    <property type="entry name" value="Sugar_transporter_CS"/>
</dbReference>
<comment type="subcellular location">
    <subcellularLocation>
        <location evidence="1">Membrane</location>
        <topology evidence="1">Multi-pass membrane protein</topology>
    </subcellularLocation>
</comment>
<feature type="transmembrane region" description="Helical" evidence="10">
    <location>
        <begin position="344"/>
        <end position="365"/>
    </location>
</feature>
<dbReference type="InterPro" id="IPR005828">
    <property type="entry name" value="MFS_sugar_transport-like"/>
</dbReference>
<dbReference type="Proteomes" id="UP000803844">
    <property type="component" value="Unassembled WGS sequence"/>
</dbReference>
<evidence type="ECO:0000313" key="12">
    <source>
        <dbReference type="EMBL" id="KAF3760907.1"/>
    </source>
</evidence>